<feature type="region of interest" description="Disordered" evidence="1">
    <location>
        <begin position="423"/>
        <end position="463"/>
    </location>
</feature>
<organism evidence="2 3">
    <name type="scientific">Ganoderma sinense ZZ0214-1</name>
    <dbReference type="NCBI Taxonomy" id="1077348"/>
    <lineage>
        <taxon>Eukaryota</taxon>
        <taxon>Fungi</taxon>
        <taxon>Dikarya</taxon>
        <taxon>Basidiomycota</taxon>
        <taxon>Agaricomycotina</taxon>
        <taxon>Agaricomycetes</taxon>
        <taxon>Polyporales</taxon>
        <taxon>Polyporaceae</taxon>
        <taxon>Ganoderma</taxon>
    </lineage>
</organism>
<name>A0A2G8RVE1_9APHY</name>
<proteinExistence type="predicted"/>
<protein>
    <submittedName>
        <fullName evidence="2">Uncharacterized protein</fullName>
    </submittedName>
</protein>
<evidence type="ECO:0000313" key="3">
    <source>
        <dbReference type="Proteomes" id="UP000230002"/>
    </source>
</evidence>
<feature type="compositionally biased region" description="Low complexity" evidence="1">
    <location>
        <begin position="444"/>
        <end position="460"/>
    </location>
</feature>
<dbReference type="EMBL" id="AYKW01000056">
    <property type="protein sequence ID" value="PIL25454.1"/>
    <property type="molecule type" value="Genomic_DNA"/>
</dbReference>
<keyword evidence="3" id="KW-1185">Reference proteome</keyword>
<dbReference type="Proteomes" id="UP000230002">
    <property type="component" value="Unassembled WGS sequence"/>
</dbReference>
<sequence>MGVACEVYTKLLFKRGHGHPLWEPEPTQSGEVLIGDVGYMLDGGFYRLFNTTLPADHPLNERHGVPDGYEPLTLPETLRHHRPHALQAGPICSKSVTAVSADASMEAGTGTIGPLAHIRFKFSDEQGAVLVLKNDAHREVLHPCRDLTQYILLNHAGWHQFARNVCRLDLKSQDIIFVCGWVKTAEWALAAATHRARDGEIAFGGDFGPAGQASFSVSATHEVSMSWEHRRGPNGTQGEGEKASNFDQCVFLHYYKVKHRPFFVPKVLRAATEEEHSSRSSTPNGSDYMESVEDGCAISGSGDASFESETSRIEVVPRPSEQPDMVNTMLDYILDQTDATCAIVSDRDIAMLSSQQGQVDMLENLSQLLADNRPNLTVTGGVGMLPCHNAPIDGATLPHNEHLTIPPMVQFVAGPPRVLPHHRAWSKSVSASRSRRSRSRSHSVARAPSSSSAPAKPSLSQPNESLAIPSLAQLQARISHTISISQPTPVPVPVPVPIHWSHEIAAPLRPRLKLNFRSQSSASVAEGPHERQRSLPRSLSLAAACDLTSTGAEWDWDESSAWLAHPGYISRPELTGEDEDLFPLDIDEVSWQQQQQHEGSFDAPAPGPSPLTPMAGVEGQFSMDVARVENLSLPAQHRFSQPPREEKVSALLESSSTAKAKQGSGRNAKKTSRKMKVTACKRKVTSGKEAASSPRGKEKGKGKGKETTRKRARSPSVQVYSINEDEQEPEDERPTKRARQQSN</sequence>
<accession>A0A2G8RVE1</accession>
<feature type="compositionally biased region" description="Basic residues" evidence="1">
    <location>
        <begin position="667"/>
        <end position="685"/>
    </location>
</feature>
<feature type="region of interest" description="Disordered" evidence="1">
    <location>
        <begin position="634"/>
        <end position="743"/>
    </location>
</feature>
<dbReference type="OrthoDB" id="2804412at2759"/>
<dbReference type="AlphaFoldDB" id="A0A2G8RVE1"/>
<feature type="compositionally biased region" description="Basic and acidic residues" evidence="1">
    <location>
        <begin position="695"/>
        <end position="709"/>
    </location>
</feature>
<comment type="caution">
    <text evidence="2">The sequence shown here is derived from an EMBL/GenBank/DDBJ whole genome shotgun (WGS) entry which is preliminary data.</text>
</comment>
<feature type="region of interest" description="Disordered" evidence="1">
    <location>
        <begin position="592"/>
        <end position="616"/>
    </location>
</feature>
<evidence type="ECO:0000313" key="2">
    <source>
        <dbReference type="EMBL" id="PIL25454.1"/>
    </source>
</evidence>
<gene>
    <name evidence="2" type="ORF">GSI_13344</name>
</gene>
<dbReference type="STRING" id="1077348.A0A2G8RVE1"/>
<reference evidence="2 3" key="1">
    <citation type="journal article" date="2015" name="Sci. Rep.">
        <title>Chromosome-level genome map provides insights into diverse defense mechanisms in the medicinal fungus Ganoderma sinense.</title>
        <authorList>
            <person name="Zhu Y."/>
            <person name="Xu J."/>
            <person name="Sun C."/>
            <person name="Zhou S."/>
            <person name="Xu H."/>
            <person name="Nelson D.R."/>
            <person name="Qian J."/>
            <person name="Song J."/>
            <person name="Luo H."/>
            <person name="Xiang L."/>
            <person name="Li Y."/>
            <person name="Xu Z."/>
            <person name="Ji A."/>
            <person name="Wang L."/>
            <person name="Lu S."/>
            <person name="Hayward A."/>
            <person name="Sun W."/>
            <person name="Li X."/>
            <person name="Schwartz D.C."/>
            <person name="Wang Y."/>
            <person name="Chen S."/>
        </authorList>
    </citation>
    <scope>NUCLEOTIDE SEQUENCE [LARGE SCALE GENOMIC DNA]</scope>
    <source>
        <strain evidence="2 3">ZZ0214-1</strain>
    </source>
</reference>
<evidence type="ECO:0000256" key="1">
    <source>
        <dbReference type="SAM" id="MobiDB-lite"/>
    </source>
</evidence>
<feature type="compositionally biased region" description="Basic residues" evidence="1">
    <location>
        <begin position="433"/>
        <end position="443"/>
    </location>
</feature>